<dbReference type="EMBL" id="JBFOLJ010000012">
    <property type="protein sequence ID" value="KAL2489035.1"/>
    <property type="molecule type" value="Genomic_DNA"/>
</dbReference>
<feature type="region of interest" description="Disordered" evidence="1">
    <location>
        <begin position="87"/>
        <end position="113"/>
    </location>
</feature>
<sequence length="146" mass="15408">MGLSSSTWGLPSSRLSPTGIYTIRVSPQGYLPLGYPAAGQPGSSAPLHSGHGSGVGAMLAEGAAATAAAYGASHLAHGAAGQYGRGGHVSHSYGKGHDRGHGKFKQGKFKGRKHGKFGKHNQHYWIVERTHGREFLDFTIYSFHII</sequence>
<evidence type="ECO:0000256" key="1">
    <source>
        <dbReference type="SAM" id="MobiDB-lite"/>
    </source>
</evidence>
<name>A0ABD1RKU8_9LAMI</name>
<organism evidence="2 3">
    <name type="scientific">Forsythia ovata</name>
    <dbReference type="NCBI Taxonomy" id="205694"/>
    <lineage>
        <taxon>Eukaryota</taxon>
        <taxon>Viridiplantae</taxon>
        <taxon>Streptophyta</taxon>
        <taxon>Embryophyta</taxon>
        <taxon>Tracheophyta</taxon>
        <taxon>Spermatophyta</taxon>
        <taxon>Magnoliopsida</taxon>
        <taxon>eudicotyledons</taxon>
        <taxon>Gunneridae</taxon>
        <taxon>Pentapetalae</taxon>
        <taxon>asterids</taxon>
        <taxon>lamiids</taxon>
        <taxon>Lamiales</taxon>
        <taxon>Oleaceae</taxon>
        <taxon>Forsythieae</taxon>
        <taxon>Forsythia</taxon>
    </lineage>
</organism>
<dbReference type="AlphaFoldDB" id="A0ABD1RKU8"/>
<protein>
    <submittedName>
        <fullName evidence="2">Uncharacterized protein</fullName>
    </submittedName>
</protein>
<accession>A0ABD1RKU8</accession>
<comment type="caution">
    <text evidence="2">The sequence shown here is derived from an EMBL/GenBank/DDBJ whole genome shotgun (WGS) entry which is preliminary data.</text>
</comment>
<feature type="compositionally biased region" description="Basic residues" evidence="1">
    <location>
        <begin position="102"/>
        <end position="113"/>
    </location>
</feature>
<dbReference type="Proteomes" id="UP001604277">
    <property type="component" value="Unassembled WGS sequence"/>
</dbReference>
<proteinExistence type="predicted"/>
<dbReference type="PANTHER" id="PTHR31248:SF31">
    <property type="entry name" value="EXPRESSED PROTEIN"/>
    <property type="match status" value="1"/>
</dbReference>
<keyword evidence="3" id="KW-1185">Reference proteome</keyword>
<evidence type="ECO:0000313" key="2">
    <source>
        <dbReference type="EMBL" id="KAL2489035.1"/>
    </source>
</evidence>
<evidence type="ECO:0000313" key="3">
    <source>
        <dbReference type="Proteomes" id="UP001604277"/>
    </source>
</evidence>
<gene>
    <name evidence="2" type="ORF">Fot_42327</name>
</gene>
<reference evidence="3" key="1">
    <citation type="submission" date="2024-07" db="EMBL/GenBank/DDBJ databases">
        <title>Two chromosome-level genome assemblies of Korean endemic species Abeliophyllum distichum and Forsythia ovata (Oleaceae).</title>
        <authorList>
            <person name="Jang H."/>
        </authorList>
    </citation>
    <scope>NUCLEOTIDE SEQUENCE [LARGE SCALE GENOMIC DNA]</scope>
</reference>
<dbReference type="PANTHER" id="PTHR31248">
    <property type="entry name" value="DOMAIN PROTEIN, PUTATIVE (AFU_ORTHOLOGUE AFUA_5G04290)-RELATED"/>
    <property type="match status" value="1"/>
</dbReference>